<accession>A0A0P1P8T2</accession>
<accession>A0A0P1LGD6</accession>
<dbReference type="SUPFAM" id="SSF117916">
    <property type="entry name" value="Fe-S cluster assembly (FSCA) domain-like"/>
    <property type="match status" value="1"/>
</dbReference>
<evidence type="ECO:0000259" key="2">
    <source>
        <dbReference type="Pfam" id="PF01106"/>
    </source>
</evidence>
<dbReference type="GO" id="GO:0016226">
    <property type="term" value="P:iron-sulfur cluster assembly"/>
    <property type="evidence" value="ECO:0007669"/>
    <property type="project" value="InterPro"/>
</dbReference>
<dbReference type="PANTHER" id="PTHR11178:SF25">
    <property type="entry name" value="NIFU-LIKE PROTEIN 3, CHLOROPLASTIC"/>
    <property type="match status" value="1"/>
</dbReference>
<accession>A0A0P1M1M7</accession>
<gene>
    <name evidence="3" type="ORF">JGI4_00153</name>
</gene>
<dbReference type="AlphaFoldDB" id="A0A0N7MQL2"/>
<accession>A0A0P1M877</accession>
<evidence type="ECO:0000313" key="3">
    <source>
        <dbReference type="EMBL" id="CUU00991.1"/>
    </source>
</evidence>
<reference evidence="4" key="1">
    <citation type="submission" date="2015-11" db="EMBL/GenBank/DDBJ databases">
        <authorList>
            <person name="Varghese N."/>
        </authorList>
    </citation>
    <scope>NUCLEOTIDE SEQUENCE [LARGE SCALE GENOMIC DNA]</scope>
</reference>
<dbReference type="RefSeq" id="WP_047134553.1">
    <property type="nucleotide sequence ID" value="NZ_CZVJ01000009.1"/>
</dbReference>
<accession>A0A0P1L8W3</accession>
<accession>A0A0P1MQR8</accession>
<dbReference type="InterPro" id="IPR034904">
    <property type="entry name" value="FSCA_dom_sf"/>
</dbReference>
<dbReference type="InterPro" id="IPR001075">
    <property type="entry name" value="NIF_FeS_clus_asmbl_NifU_C"/>
</dbReference>
<proteinExistence type="inferred from homology"/>
<dbReference type="STRING" id="1633631.GCA_001442925_00153"/>
<sequence length="82" mass="9257">MRDKEELKKRVLKALEIARPYLKADGGDVELVEITDDNIVKVRLIGACGSCPLSTMTLRAGIERIIIREAPEIRRVEAVFTY</sequence>
<dbReference type="Pfam" id="PF01106">
    <property type="entry name" value="NifU"/>
    <property type="match status" value="1"/>
</dbReference>
<accession>A0A0P1LHF1</accession>
<dbReference type="GO" id="GO:0005506">
    <property type="term" value="F:iron ion binding"/>
    <property type="evidence" value="ECO:0007669"/>
    <property type="project" value="InterPro"/>
</dbReference>
<dbReference type="OrthoDB" id="9796965at2"/>
<accession>A0A0P1NV16</accession>
<accession>A0A0S4MSP7</accession>
<accession>A0A0N7MQL2</accession>
<name>A0A0N7MQL2_9BACT</name>
<dbReference type="GO" id="GO:0051536">
    <property type="term" value="F:iron-sulfur cluster binding"/>
    <property type="evidence" value="ECO:0007669"/>
    <property type="project" value="InterPro"/>
</dbReference>
<feature type="domain" description="NIF system FeS cluster assembly NifU C-terminal" evidence="2">
    <location>
        <begin position="13"/>
        <end position="77"/>
    </location>
</feature>
<evidence type="ECO:0000313" key="4">
    <source>
        <dbReference type="Proteomes" id="UP000182011"/>
    </source>
</evidence>
<dbReference type="EMBL" id="FAOP01000001">
    <property type="protein sequence ID" value="CUU00991.1"/>
    <property type="molecule type" value="Genomic_DNA"/>
</dbReference>
<dbReference type="Proteomes" id="UP000182011">
    <property type="component" value="Unassembled WGS sequence"/>
</dbReference>
<dbReference type="PANTHER" id="PTHR11178">
    <property type="entry name" value="IRON-SULFUR CLUSTER SCAFFOLD PROTEIN NFU-RELATED"/>
    <property type="match status" value="1"/>
</dbReference>
<dbReference type="Gene3D" id="3.30.300.130">
    <property type="entry name" value="Fe-S cluster assembly (FSCA)"/>
    <property type="match status" value="1"/>
</dbReference>
<protein>
    <submittedName>
        <fullName evidence="3">Fe-S cluster biogenesis protein NfuA, 4Fe-4S-binding domain</fullName>
    </submittedName>
</protein>
<organism evidence="3 4">
    <name type="scientific">Candidatus Kryptonium thompsonii</name>
    <dbReference type="NCBI Taxonomy" id="1633631"/>
    <lineage>
        <taxon>Bacteria</taxon>
        <taxon>Pseudomonadati</taxon>
        <taxon>Candidatus Kryptoniota</taxon>
        <taxon>Candidatus Kryptonium</taxon>
    </lineage>
</organism>
<comment type="similarity">
    <text evidence="1">Belongs to the NifU family.</text>
</comment>
<evidence type="ECO:0000256" key="1">
    <source>
        <dbReference type="ARBA" id="ARBA00006420"/>
    </source>
</evidence>